<dbReference type="RefSeq" id="WP_124325447.1">
    <property type="nucleotide sequence ID" value="NZ_CP118137.1"/>
</dbReference>
<dbReference type="Proteomes" id="UP000277437">
    <property type="component" value="Chromosome"/>
</dbReference>
<dbReference type="InterPro" id="IPR007076">
    <property type="entry name" value="TfoX_N"/>
</dbReference>
<proteinExistence type="predicted"/>
<evidence type="ECO:0000259" key="1">
    <source>
        <dbReference type="Pfam" id="PF04993"/>
    </source>
</evidence>
<dbReference type="Pfam" id="PF04993">
    <property type="entry name" value="TfoX_N"/>
    <property type="match status" value="1"/>
</dbReference>
<organism evidence="2 3">
    <name type="scientific">Pseudomonas chlororaphis</name>
    <dbReference type="NCBI Taxonomy" id="587753"/>
    <lineage>
        <taxon>Bacteria</taxon>
        <taxon>Pseudomonadati</taxon>
        <taxon>Pseudomonadota</taxon>
        <taxon>Gammaproteobacteria</taxon>
        <taxon>Pseudomonadales</taxon>
        <taxon>Pseudomonadaceae</taxon>
        <taxon>Pseudomonas</taxon>
    </lineage>
</organism>
<dbReference type="EMBL" id="LR134334">
    <property type="protein sequence ID" value="VEF74275.1"/>
    <property type="molecule type" value="Genomic_DNA"/>
</dbReference>
<dbReference type="SUPFAM" id="SSF159894">
    <property type="entry name" value="YgaC/TfoX-N like"/>
    <property type="match status" value="1"/>
</dbReference>
<dbReference type="PANTHER" id="PTHR36121:SF1">
    <property type="entry name" value="PROTEIN SXY"/>
    <property type="match status" value="1"/>
</dbReference>
<protein>
    <submittedName>
        <fullName evidence="2">Regulator of competence-specific genes</fullName>
    </submittedName>
</protein>
<reference evidence="2 3" key="1">
    <citation type="submission" date="2018-12" db="EMBL/GenBank/DDBJ databases">
        <authorList>
            <consortium name="Pathogen Informatics"/>
        </authorList>
    </citation>
    <scope>NUCLEOTIDE SEQUENCE [LARGE SCALE GENOMIC DNA]</scope>
    <source>
        <strain evidence="2 3">NCTC7357</strain>
    </source>
</reference>
<sequence length="116" mass="13393">MTQQSQKTQALADHYVDQLSYWAKITTRPLFGAVALYRHDHVFAMVWRGGLYFKVDDDSRTKYEAEGSHALGYVSEGEEHALKSYWEVPADIVEDHEQLQRWAERAYRASVKNGKG</sequence>
<dbReference type="PANTHER" id="PTHR36121">
    <property type="entry name" value="PROTEIN SXY"/>
    <property type="match status" value="1"/>
</dbReference>
<gene>
    <name evidence="2" type="ORF">NCTC7357_02566</name>
</gene>
<name>A0AAX3FUJ9_9PSED</name>
<dbReference type="Gene3D" id="3.30.1460.30">
    <property type="entry name" value="YgaC/TfoX-N like chaperone"/>
    <property type="match status" value="1"/>
</dbReference>
<evidence type="ECO:0000313" key="2">
    <source>
        <dbReference type="EMBL" id="VEF74275.1"/>
    </source>
</evidence>
<dbReference type="AlphaFoldDB" id="A0AAX3FUJ9"/>
<accession>A0AAX3FUJ9</accession>
<evidence type="ECO:0000313" key="3">
    <source>
        <dbReference type="Proteomes" id="UP000277437"/>
    </source>
</evidence>
<feature type="domain" description="TfoX N-terminal" evidence="1">
    <location>
        <begin position="17"/>
        <end position="109"/>
    </location>
</feature>
<dbReference type="InterPro" id="IPR047525">
    <property type="entry name" value="TfoX-like"/>
</dbReference>